<gene>
    <name evidence="1" type="primary">cas8c</name>
    <name evidence="1" type="ORF">FL622_00505</name>
</gene>
<dbReference type="NCBIfam" id="TIGR01863">
    <property type="entry name" value="cas_Csd1"/>
    <property type="match status" value="1"/>
</dbReference>
<evidence type="ECO:0000313" key="2">
    <source>
        <dbReference type="Proteomes" id="UP000317155"/>
    </source>
</evidence>
<organism evidence="1 2">
    <name type="scientific">Trichloromonas acetexigens</name>
    <dbReference type="NCBI Taxonomy" id="38815"/>
    <lineage>
        <taxon>Bacteria</taxon>
        <taxon>Pseudomonadati</taxon>
        <taxon>Thermodesulfobacteriota</taxon>
        <taxon>Desulfuromonadia</taxon>
        <taxon>Desulfuromonadales</taxon>
        <taxon>Trichloromonadaceae</taxon>
        <taxon>Trichloromonas</taxon>
    </lineage>
</organism>
<sequence length="590" mass="64958">MLNELVRYAQTNLAGSEPGFTTRTVRWLVELTPDGCLVNVLPLGDDKGEQTPKCPEMHNMNAGGRAHFLVETLQTVALLSKPNEDPKKVAGSREKQAFFSEMVRQASVVAPAIQPMASFLENAEQVEILRGRLAAEKAKPTDWLRWRVAGIDPLQQTEVLNWWRSWREADQIKGKTNEKPKRGKAAAQPLFDSPPAGMVCFLTGEALEPVATQPKITGLSGVGGLGTGDVMAGFDKAAFCSFGLEQASNAAMGEKPVRECVDALNHLIKNHSRKMANTLVVHWFKEAVRPEDDPLAFLFEPPELTEAAAQNSVRQLLASLRTGQRAVLGNNRYYAMTLSGAAGRVMVRDWMDRSFEDLVARIDQWFSDLEIVARDGGKIAPDPKFLAVCGSIMRDLKDLPAPTATTLWRVALAGLPIPQPLIAQALARFRADLIDDKSFNHARMGLIKAYFIRKGGDHQMSAYLNKEHPEAAYQCGRLLATLAGLQRSALGDVGAGVVQRYYVAASQTPGLTLGRLFNNAKNHLNKLDGGLAYWYEDQISEIMSRIQDRIPSTLNLDQQSLFALGYYQQMAANRAGKNTDTNEITKGDKL</sequence>
<dbReference type="EMBL" id="VJVV01000001">
    <property type="protein sequence ID" value="TRO83699.1"/>
    <property type="molecule type" value="Genomic_DNA"/>
</dbReference>
<name>A0A550JKE5_9BACT</name>
<dbReference type="AlphaFoldDB" id="A0A550JKE5"/>
<accession>A0A550JKE5</accession>
<dbReference type="RefSeq" id="WP_092052304.1">
    <property type="nucleotide sequence ID" value="NZ_FOJJ01000001.1"/>
</dbReference>
<dbReference type="Pfam" id="PF09709">
    <property type="entry name" value="Cas_Csd1"/>
    <property type="match status" value="1"/>
</dbReference>
<proteinExistence type="predicted"/>
<dbReference type="InterPro" id="IPR010144">
    <property type="entry name" value="CRISPR-assoc_prot_Csd1-typ"/>
</dbReference>
<keyword evidence="2" id="KW-1185">Reference proteome</keyword>
<dbReference type="OrthoDB" id="9778918at2"/>
<protein>
    <submittedName>
        <fullName evidence="1">Type I-C CRISPR-associated protein Cas8c/Csd1</fullName>
    </submittedName>
</protein>
<dbReference type="Proteomes" id="UP000317155">
    <property type="component" value="Unassembled WGS sequence"/>
</dbReference>
<evidence type="ECO:0000313" key="1">
    <source>
        <dbReference type="EMBL" id="TRO83699.1"/>
    </source>
</evidence>
<reference evidence="1 2" key="1">
    <citation type="submission" date="2019-07" db="EMBL/GenBank/DDBJ databases">
        <title>Insights of Desulfuromonas acetexigens electromicrobiology.</title>
        <authorList>
            <person name="Katuri K."/>
            <person name="Sapireddy V."/>
            <person name="Shaw D.R."/>
            <person name="Saikaly P."/>
        </authorList>
    </citation>
    <scope>NUCLEOTIDE SEQUENCE [LARGE SCALE GENOMIC DNA]</scope>
    <source>
        <strain evidence="1 2">2873</strain>
    </source>
</reference>
<comment type="caution">
    <text evidence="1">The sequence shown here is derived from an EMBL/GenBank/DDBJ whole genome shotgun (WGS) entry which is preliminary data.</text>
</comment>